<dbReference type="InterPro" id="IPR037397">
    <property type="entry name" value="RTN4IP1"/>
</dbReference>
<reference evidence="7" key="1">
    <citation type="submission" date="2022-07" db="EMBL/GenBank/DDBJ databases">
        <authorList>
            <person name="Trinca V."/>
            <person name="Uliana J.V.C."/>
            <person name="Torres T.T."/>
            <person name="Ward R.J."/>
            <person name="Monesi N."/>
        </authorList>
    </citation>
    <scope>NUCLEOTIDE SEQUENCE</scope>
    <source>
        <strain evidence="7">HSMRA1968</strain>
        <tissue evidence="7">Whole embryos</tissue>
    </source>
</reference>
<dbReference type="InterPro" id="IPR020843">
    <property type="entry name" value="ER"/>
</dbReference>
<evidence type="ECO:0000313" key="8">
    <source>
        <dbReference type="Proteomes" id="UP001151699"/>
    </source>
</evidence>
<evidence type="ECO:0000256" key="1">
    <source>
        <dbReference type="ARBA" id="ARBA00004173"/>
    </source>
</evidence>
<keyword evidence="8" id="KW-1185">Reference proteome</keyword>
<dbReference type="Pfam" id="PF13602">
    <property type="entry name" value="ADH_zinc_N_2"/>
    <property type="match status" value="1"/>
</dbReference>
<comment type="similarity">
    <text evidence="2">Belongs to the zinc-containing alcohol dehydrogenase family. Quinone oxidoreductase subfamily.</text>
</comment>
<dbReference type="CDD" id="cd08248">
    <property type="entry name" value="RTN4I1"/>
    <property type="match status" value="1"/>
</dbReference>
<evidence type="ECO:0000256" key="3">
    <source>
        <dbReference type="ARBA" id="ARBA00022946"/>
    </source>
</evidence>
<dbReference type="Proteomes" id="UP001151699">
    <property type="component" value="Unassembled WGS sequence"/>
</dbReference>
<gene>
    <name evidence="7" type="primary">Rtn4ip1_0</name>
    <name evidence="7" type="ORF">Bhyg_17509</name>
</gene>
<evidence type="ECO:0000313" key="7">
    <source>
        <dbReference type="EMBL" id="KAJ6617599.1"/>
    </source>
</evidence>
<dbReference type="Pfam" id="PF08240">
    <property type="entry name" value="ADH_N"/>
    <property type="match status" value="1"/>
</dbReference>
<evidence type="ECO:0000256" key="2">
    <source>
        <dbReference type="ARBA" id="ARBA00010371"/>
    </source>
</evidence>
<organism evidence="7 8">
    <name type="scientific">Pseudolycoriella hygida</name>
    <dbReference type="NCBI Taxonomy" id="35572"/>
    <lineage>
        <taxon>Eukaryota</taxon>
        <taxon>Metazoa</taxon>
        <taxon>Ecdysozoa</taxon>
        <taxon>Arthropoda</taxon>
        <taxon>Hexapoda</taxon>
        <taxon>Insecta</taxon>
        <taxon>Pterygota</taxon>
        <taxon>Neoptera</taxon>
        <taxon>Endopterygota</taxon>
        <taxon>Diptera</taxon>
        <taxon>Nematocera</taxon>
        <taxon>Sciaroidea</taxon>
        <taxon>Sciaridae</taxon>
        <taxon>Pseudolycoriella</taxon>
    </lineage>
</organism>
<proteinExistence type="inferred from homology"/>
<dbReference type="GO" id="GO:0016491">
    <property type="term" value="F:oxidoreductase activity"/>
    <property type="evidence" value="ECO:0007669"/>
    <property type="project" value="UniProtKB-KW"/>
</dbReference>
<evidence type="ECO:0000259" key="6">
    <source>
        <dbReference type="SMART" id="SM00829"/>
    </source>
</evidence>
<name>A0A9Q0RTT6_9DIPT</name>
<dbReference type="PANTHER" id="PTHR11695">
    <property type="entry name" value="ALCOHOL DEHYDROGENASE RELATED"/>
    <property type="match status" value="1"/>
</dbReference>
<dbReference type="EMBL" id="WJQU01004298">
    <property type="protein sequence ID" value="KAJ6617599.1"/>
    <property type="molecule type" value="Genomic_DNA"/>
</dbReference>
<dbReference type="InterPro" id="IPR050700">
    <property type="entry name" value="YIM1/Zinc_Alcohol_DH_Fams"/>
</dbReference>
<dbReference type="InterPro" id="IPR036291">
    <property type="entry name" value="NAD(P)-bd_dom_sf"/>
</dbReference>
<dbReference type="SUPFAM" id="SSF50129">
    <property type="entry name" value="GroES-like"/>
    <property type="match status" value="1"/>
</dbReference>
<sequence length="396" mass="43239">MLWKRRFALTFITQINNRCIARCASTKSHFKTENDFQSGKKMNGWQIHSYSDGIQFSDKIKIPTIRESNELLVKVNCASVNPIDVAMVDGYGATVFNAMRCKQDSIEFPLTLGRDFSGTIVHKGMAVRNSLQIGDKVWGVVPLHRNGCHSEFVVVDADYVTHKPEKLSDLDAAAILYAGLTAWSGLFLSGQLGGLTGAMTSHGGGRGKRVCILGATGGVGSIAVQIAKAEGAEVVATCANDAVSQIEALGVTHVVDYTSPDASNDLIRFGPYDIILDCAGKGSHYAAEIPWRYQHYVTFTSPTLKNMDAMGLVFGAAKNICDLVQENVKSLTTQQGFVKWAYFVPAPHGIEYLINLVNRSKLLPIVEKVYDFKEADEAYERVAAGHLRGKIVLDLQ</sequence>
<dbReference type="PANTHER" id="PTHR11695:SF294">
    <property type="entry name" value="RETICULON-4-INTERACTING PROTEIN 1, MITOCHONDRIAL"/>
    <property type="match status" value="1"/>
</dbReference>
<dbReference type="SMART" id="SM00829">
    <property type="entry name" value="PKS_ER"/>
    <property type="match status" value="1"/>
</dbReference>
<keyword evidence="5" id="KW-0496">Mitochondrion</keyword>
<evidence type="ECO:0000256" key="4">
    <source>
        <dbReference type="ARBA" id="ARBA00023002"/>
    </source>
</evidence>
<dbReference type="InterPro" id="IPR013154">
    <property type="entry name" value="ADH-like_N"/>
</dbReference>
<dbReference type="Gene3D" id="3.90.180.10">
    <property type="entry name" value="Medium-chain alcohol dehydrogenases, catalytic domain"/>
    <property type="match status" value="1"/>
</dbReference>
<dbReference type="AlphaFoldDB" id="A0A9Q0RTT6"/>
<keyword evidence="4" id="KW-0560">Oxidoreductase</keyword>
<dbReference type="FunFam" id="3.40.50.720:FF:000147">
    <property type="entry name" value="Reticulon-4-interacting protein 1 homolog, mitochondrial"/>
    <property type="match status" value="1"/>
</dbReference>
<dbReference type="SUPFAM" id="SSF51735">
    <property type="entry name" value="NAD(P)-binding Rossmann-fold domains"/>
    <property type="match status" value="1"/>
</dbReference>
<dbReference type="OrthoDB" id="48317at2759"/>
<protein>
    <submittedName>
        <fullName evidence="7">Reticulon-4-interacting protein 1, mitochondrial</fullName>
    </submittedName>
</protein>
<comment type="subcellular location">
    <subcellularLocation>
        <location evidence="1">Mitochondrion</location>
    </subcellularLocation>
</comment>
<dbReference type="InterPro" id="IPR011032">
    <property type="entry name" value="GroES-like_sf"/>
</dbReference>
<accession>A0A9Q0RTT6</accession>
<feature type="domain" description="Enoyl reductase (ER)" evidence="6">
    <location>
        <begin position="49"/>
        <end position="393"/>
    </location>
</feature>
<keyword evidence="3" id="KW-0809">Transit peptide</keyword>
<dbReference type="GO" id="GO:0005739">
    <property type="term" value="C:mitochondrion"/>
    <property type="evidence" value="ECO:0007669"/>
    <property type="project" value="UniProtKB-SubCell"/>
</dbReference>
<comment type="caution">
    <text evidence="7">The sequence shown here is derived from an EMBL/GenBank/DDBJ whole genome shotgun (WGS) entry which is preliminary data.</text>
</comment>
<evidence type="ECO:0000256" key="5">
    <source>
        <dbReference type="ARBA" id="ARBA00023128"/>
    </source>
</evidence>
<dbReference type="Gene3D" id="3.40.50.720">
    <property type="entry name" value="NAD(P)-binding Rossmann-like Domain"/>
    <property type="match status" value="1"/>
</dbReference>